<feature type="chain" id="PRO_5032410731" evidence="14">
    <location>
        <begin position="31"/>
        <end position="766"/>
    </location>
</feature>
<dbReference type="InterPro" id="IPR037066">
    <property type="entry name" value="Plug_dom_sf"/>
</dbReference>
<keyword evidence="7" id="KW-0408">Iron</keyword>
<evidence type="ECO:0000259" key="15">
    <source>
        <dbReference type="Pfam" id="PF00593"/>
    </source>
</evidence>
<name>A0A838L7R0_9SPHN</name>
<feature type="domain" description="TonB-dependent receptor-like beta-barrel" evidence="15">
    <location>
        <begin position="263"/>
        <end position="719"/>
    </location>
</feature>
<dbReference type="PANTHER" id="PTHR32552">
    <property type="entry name" value="FERRICHROME IRON RECEPTOR-RELATED"/>
    <property type="match status" value="1"/>
</dbReference>
<dbReference type="Gene3D" id="2.170.130.10">
    <property type="entry name" value="TonB-dependent receptor, plug domain"/>
    <property type="match status" value="1"/>
</dbReference>
<evidence type="ECO:0000256" key="5">
    <source>
        <dbReference type="ARBA" id="ARBA00022692"/>
    </source>
</evidence>
<reference evidence="17 18" key="1">
    <citation type="submission" date="2020-07" db="EMBL/GenBank/DDBJ databases">
        <authorList>
            <person name="Sun Q."/>
        </authorList>
    </citation>
    <scope>NUCLEOTIDE SEQUENCE [LARGE SCALE GENOMIC DNA]</scope>
    <source>
        <strain evidence="17 18">CGMCC 1.13654</strain>
    </source>
</reference>
<proteinExistence type="inferred from homology"/>
<dbReference type="AlphaFoldDB" id="A0A838L7R0"/>
<dbReference type="RefSeq" id="WP_160363406.1">
    <property type="nucleotide sequence ID" value="NZ_JACEIB010000003.1"/>
</dbReference>
<dbReference type="InterPro" id="IPR000531">
    <property type="entry name" value="Beta-barrel_TonB"/>
</dbReference>
<dbReference type="EMBL" id="JACEIB010000003">
    <property type="protein sequence ID" value="MBA2933588.1"/>
    <property type="molecule type" value="Genomic_DNA"/>
</dbReference>
<evidence type="ECO:0000256" key="11">
    <source>
        <dbReference type="ARBA" id="ARBA00023237"/>
    </source>
</evidence>
<dbReference type="InterPro" id="IPR039426">
    <property type="entry name" value="TonB-dep_rcpt-like"/>
</dbReference>
<keyword evidence="6 14" id="KW-0732">Signal</keyword>
<dbReference type="SUPFAM" id="SSF56935">
    <property type="entry name" value="Porins"/>
    <property type="match status" value="1"/>
</dbReference>
<evidence type="ECO:0000313" key="17">
    <source>
        <dbReference type="EMBL" id="MBA2933588.1"/>
    </source>
</evidence>
<evidence type="ECO:0000256" key="9">
    <source>
        <dbReference type="ARBA" id="ARBA00023077"/>
    </source>
</evidence>
<evidence type="ECO:0000256" key="13">
    <source>
        <dbReference type="RuleBase" id="RU003357"/>
    </source>
</evidence>
<keyword evidence="4" id="KW-0410">Iron transport</keyword>
<feature type="domain" description="TonB-dependent receptor plug" evidence="16">
    <location>
        <begin position="67"/>
        <end position="175"/>
    </location>
</feature>
<gene>
    <name evidence="17" type="ORF">HZF05_05705</name>
</gene>
<keyword evidence="2 12" id="KW-0813">Transport</keyword>
<comment type="similarity">
    <text evidence="12 13">Belongs to the TonB-dependent receptor family.</text>
</comment>
<evidence type="ECO:0000256" key="4">
    <source>
        <dbReference type="ARBA" id="ARBA00022496"/>
    </source>
</evidence>
<dbReference type="PANTHER" id="PTHR32552:SF68">
    <property type="entry name" value="FERRICHROME OUTER MEMBRANE TRANSPORTER_PHAGE RECEPTOR"/>
    <property type="match status" value="1"/>
</dbReference>
<evidence type="ECO:0000259" key="16">
    <source>
        <dbReference type="Pfam" id="PF07715"/>
    </source>
</evidence>
<dbReference type="GO" id="GO:0009279">
    <property type="term" value="C:cell outer membrane"/>
    <property type="evidence" value="ECO:0007669"/>
    <property type="project" value="UniProtKB-SubCell"/>
</dbReference>
<evidence type="ECO:0000256" key="2">
    <source>
        <dbReference type="ARBA" id="ARBA00022448"/>
    </source>
</evidence>
<evidence type="ECO:0000256" key="6">
    <source>
        <dbReference type="ARBA" id="ARBA00022729"/>
    </source>
</evidence>
<evidence type="ECO:0000256" key="12">
    <source>
        <dbReference type="PROSITE-ProRule" id="PRU01360"/>
    </source>
</evidence>
<evidence type="ECO:0000256" key="3">
    <source>
        <dbReference type="ARBA" id="ARBA00022452"/>
    </source>
</evidence>
<keyword evidence="5 12" id="KW-0812">Transmembrane</keyword>
<comment type="caution">
    <text evidence="17">The sequence shown here is derived from an EMBL/GenBank/DDBJ whole genome shotgun (WGS) entry which is preliminary data.</text>
</comment>
<keyword evidence="11 12" id="KW-0998">Cell outer membrane</keyword>
<keyword evidence="9 13" id="KW-0798">TonB box</keyword>
<dbReference type="InterPro" id="IPR012910">
    <property type="entry name" value="Plug_dom"/>
</dbReference>
<accession>A0A838L7R0</accession>
<dbReference type="Proteomes" id="UP000570166">
    <property type="component" value="Unassembled WGS sequence"/>
</dbReference>
<dbReference type="Pfam" id="PF00593">
    <property type="entry name" value="TonB_dep_Rec_b-barrel"/>
    <property type="match status" value="1"/>
</dbReference>
<comment type="subcellular location">
    <subcellularLocation>
        <location evidence="1 12">Cell outer membrane</location>
        <topology evidence="1 12">Multi-pass membrane protein</topology>
    </subcellularLocation>
</comment>
<organism evidence="17 18">
    <name type="scientific">Sphingomonas chungangi</name>
    <dbReference type="NCBI Taxonomy" id="2683589"/>
    <lineage>
        <taxon>Bacteria</taxon>
        <taxon>Pseudomonadati</taxon>
        <taxon>Pseudomonadota</taxon>
        <taxon>Alphaproteobacteria</taxon>
        <taxon>Sphingomonadales</taxon>
        <taxon>Sphingomonadaceae</taxon>
        <taxon>Sphingomonas</taxon>
    </lineage>
</organism>
<keyword evidence="8" id="KW-0406">Ion transport</keyword>
<evidence type="ECO:0000256" key="7">
    <source>
        <dbReference type="ARBA" id="ARBA00023004"/>
    </source>
</evidence>
<evidence type="ECO:0000256" key="8">
    <source>
        <dbReference type="ARBA" id="ARBA00023065"/>
    </source>
</evidence>
<dbReference type="Pfam" id="PF07715">
    <property type="entry name" value="Plug"/>
    <property type="match status" value="1"/>
</dbReference>
<protein>
    <submittedName>
        <fullName evidence="17">TonB-dependent receptor</fullName>
    </submittedName>
</protein>
<keyword evidence="17" id="KW-0675">Receptor</keyword>
<sequence length="766" mass="82918">MTAFRWRPHTSRFASVFALTIALASQGARAADAPPGTPDNGIAEGSDILVTATKANEIAPVTASLKETQPASIVSRSFIEDSLPASADFNQIALISPSVSNSGATNGVGLNESKTQIRGFQDGEYNITYDGVPFGDTNDPTHHSNTFFPSNTIETLVVDRGPGNASQLGQATFGGNINMFSRETRADPSVELKGTYGSFNTYMFRGVAQSGAIDKLGGTEFALSGQYIKTDGRLTYSGYNQKNLFGKVMIPIGSSVKLTLLSTYNKNHFNQPDKDGSTLQEVNAFGKDYSLNNDPTSLSYYKYNVTTKTTDFEIAKLDAEIAPNSVFTNTAYTYYYDNETLSGANATTMPTGVVNPKGVKLADGTSAPGVPGYTKTNKYRVWGDIPKIRVDFGLGALTAGLWLEHSDTFRQQTDVNLLTGGFNYSEKAKTNPVTGAKTPQYVKFNQNSEGNHTEEFVELELRPIAGLTITPGFKHVDFERKVNALYNQTTRYAEAFSHDYQKNLPFATINYAITPQVSVYGQYAKGFLAPSLTVLYVASPNNSTVKPQTSTNYQAGAVYHGSRLSLDADAYYIDFNNKFQSRTVTLDDGSTDTAWYNQGGVIYKGVEGQATYVVGHGLAVFANGSLNYAKEKTTHIQVANAPKATAAGGILYKSGPIRLSLIDKWTGPQYAINETFDPVTGLNSVAAKDGGRVVRIASYNTTIVAASYEWRNLRVGVEVTDLFNTTKITNLGLSGAADPGSAYNQTGDQFYFQPGRQITGDLTVRF</sequence>
<dbReference type="PROSITE" id="PS52016">
    <property type="entry name" value="TONB_DEPENDENT_REC_3"/>
    <property type="match status" value="1"/>
</dbReference>
<evidence type="ECO:0000313" key="18">
    <source>
        <dbReference type="Proteomes" id="UP000570166"/>
    </source>
</evidence>
<dbReference type="GO" id="GO:0015344">
    <property type="term" value="F:siderophore uptake transmembrane transporter activity"/>
    <property type="evidence" value="ECO:0007669"/>
    <property type="project" value="TreeGrafter"/>
</dbReference>
<evidence type="ECO:0000256" key="14">
    <source>
        <dbReference type="SAM" id="SignalP"/>
    </source>
</evidence>
<evidence type="ECO:0000256" key="1">
    <source>
        <dbReference type="ARBA" id="ARBA00004571"/>
    </source>
</evidence>
<evidence type="ECO:0000256" key="10">
    <source>
        <dbReference type="ARBA" id="ARBA00023136"/>
    </source>
</evidence>
<keyword evidence="18" id="KW-1185">Reference proteome</keyword>
<dbReference type="InterPro" id="IPR036942">
    <property type="entry name" value="Beta-barrel_TonB_sf"/>
</dbReference>
<feature type="signal peptide" evidence="14">
    <location>
        <begin position="1"/>
        <end position="30"/>
    </location>
</feature>
<keyword evidence="3 12" id="KW-1134">Transmembrane beta strand</keyword>
<dbReference type="Gene3D" id="2.40.170.20">
    <property type="entry name" value="TonB-dependent receptor, beta-barrel domain"/>
    <property type="match status" value="1"/>
</dbReference>
<keyword evidence="10 12" id="KW-0472">Membrane</keyword>